<sequence length="176" mass="20315">MAEGVNTNNVSGSPGGTGQHVTDPRLPLSAMQIFKLKKNWKGVKRRLEDTGVEMLIRLFRLEPSTQIQFKNIRHLETEDKLRMSEELEKHAGKMMASLDDIVNNIDDVDYAMDKITKVAQQHEQFQGFAPEQFSLMEQPFLDSVRIILEDRYTDNMDTIYRILIKFILSNLVKACR</sequence>
<evidence type="ECO:0000259" key="8">
    <source>
        <dbReference type="PROSITE" id="PS01033"/>
    </source>
</evidence>
<keyword evidence="4" id="KW-0408">Iron</keyword>
<dbReference type="InterPro" id="IPR000971">
    <property type="entry name" value="Globin"/>
</dbReference>
<dbReference type="GO" id="GO:0046872">
    <property type="term" value="F:metal ion binding"/>
    <property type="evidence" value="ECO:0007669"/>
    <property type="project" value="UniProtKB-KW"/>
</dbReference>
<dbReference type="PANTHER" id="PTHR46458:SF5">
    <property type="entry name" value="GLOBIN FAMILY PROFILE DOMAIN-CONTAINING PROTEIN"/>
    <property type="match status" value="1"/>
</dbReference>
<evidence type="ECO:0000256" key="5">
    <source>
        <dbReference type="ARBA" id="ARBA00030087"/>
    </source>
</evidence>
<evidence type="ECO:0000313" key="10">
    <source>
        <dbReference type="Proteomes" id="UP000076420"/>
    </source>
</evidence>
<organism evidence="9 10">
    <name type="scientific">Biomphalaria glabrata</name>
    <name type="common">Bloodfluke planorb</name>
    <name type="synonym">Freshwater snail</name>
    <dbReference type="NCBI Taxonomy" id="6526"/>
    <lineage>
        <taxon>Eukaryota</taxon>
        <taxon>Metazoa</taxon>
        <taxon>Spiralia</taxon>
        <taxon>Lophotrochozoa</taxon>
        <taxon>Mollusca</taxon>
        <taxon>Gastropoda</taxon>
        <taxon>Heterobranchia</taxon>
        <taxon>Euthyneura</taxon>
        <taxon>Panpulmonata</taxon>
        <taxon>Hygrophila</taxon>
        <taxon>Lymnaeoidea</taxon>
        <taxon>Planorbidae</taxon>
        <taxon>Biomphalaria</taxon>
    </lineage>
</organism>
<dbReference type="GO" id="GO:0005344">
    <property type="term" value="F:oxygen carrier activity"/>
    <property type="evidence" value="ECO:0007669"/>
    <property type="project" value="UniProtKB-KW"/>
</dbReference>
<dbReference type="RefSeq" id="XP_013077631.2">
    <property type="nucleotide sequence ID" value="XM_013222177.2"/>
</dbReference>
<dbReference type="KEGG" id="bgt:106063729"/>
<evidence type="ECO:0000313" key="9">
    <source>
        <dbReference type="EnsemblMetazoa" id="BGLB006370-PB"/>
    </source>
</evidence>
<name>A0A2C9JQG3_BIOGL</name>
<dbReference type="VEuPathDB" id="VectorBase:BGLB006370"/>
<feature type="compositionally biased region" description="Polar residues" evidence="7">
    <location>
        <begin position="1"/>
        <end position="12"/>
    </location>
</feature>
<dbReference type="PROSITE" id="PS01033">
    <property type="entry name" value="GLOBIN"/>
    <property type="match status" value="1"/>
</dbReference>
<reference evidence="9" key="1">
    <citation type="submission" date="2020-05" db="UniProtKB">
        <authorList>
            <consortium name="EnsemblMetazoa"/>
        </authorList>
    </citation>
    <scope>IDENTIFICATION</scope>
    <source>
        <strain evidence="9">BB02</strain>
    </source>
</reference>
<keyword evidence="6" id="KW-0561">Oxygen transport</keyword>
<dbReference type="EnsemblMetazoa" id="BGLB006370-RB">
    <property type="protein sequence ID" value="BGLB006370-PB"/>
    <property type="gene ID" value="BGLB006370"/>
</dbReference>
<evidence type="ECO:0000256" key="7">
    <source>
        <dbReference type="SAM" id="MobiDB-lite"/>
    </source>
</evidence>
<dbReference type="GO" id="GO:0019825">
    <property type="term" value="F:oxygen binding"/>
    <property type="evidence" value="ECO:0007669"/>
    <property type="project" value="InterPro"/>
</dbReference>
<dbReference type="InterPro" id="IPR009050">
    <property type="entry name" value="Globin-like_sf"/>
</dbReference>
<evidence type="ECO:0000256" key="1">
    <source>
        <dbReference type="ARBA" id="ARBA00013895"/>
    </source>
</evidence>
<feature type="region of interest" description="Disordered" evidence="7">
    <location>
        <begin position="1"/>
        <end position="24"/>
    </location>
</feature>
<accession>A0A2C9JQG3</accession>
<dbReference type="PANTHER" id="PTHR46458">
    <property type="entry name" value="BLR2807 PROTEIN"/>
    <property type="match status" value="1"/>
</dbReference>
<keyword evidence="3" id="KW-0479">Metal-binding</keyword>
<dbReference type="GO" id="GO:0020037">
    <property type="term" value="F:heme binding"/>
    <property type="evidence" value="ECO:0007669"/>
    <property type="project" value="InterPro"/>
</dbReference>
<dbReference type="InterPro" id="IPR050532">
    <property type="entry name" value="Globin-like_OT"/>
</dbReference>
<evidence type="ECO:0000256" key="4">
    <source>
        <dbReference type="ARBA" id="ARBA00023004"/>
    </source>
</evidence>
<dbReference type="OrthoDB" id="6344802at2759"/>
<proteinExistence type="inferred from homology"/>
<dbReference type="AlphaFoldDB" id="A0A2C9JQG3"/>
<dbReference type="Proteomes" id="UP000076420">
    <property type="component" value="Unassembled WGS sequence"/>
</dbReference>
<gene>
    <name evidence="9" type="primary">106063729</name>
</gene>
<dbReference type="InterPro" id="IPR012292">
    <property type="entry name" value="Globin/Proto"/>
</dbReference>
<evidence type="ECO:0000256" key="2">
    <source>
        <dbReference type="ARBA" id="ARBA00022617"/>
    </source>
</evidence>
<evidence type="ECO:0000256" key="6">
    <source>
        <dbReference type="RuleBase" id="RU000356"/>
    </source>
</evidence>
<dbReference type="Pfam" id="PF00042">
    <property type="entry name" value="Globin"/>
    <property type="match status" value="1"/>
</dbReference>
<comment type="similarity">
    <text evidence="6">Belongs to the globin family.</text>
</comment>
<evidence type="ECO:0000256" key="3">
    <source>
        <dbReference type="ARBA" id="ARBA00022723"/>
    </source>
</evidence>
<protein>
    <recommendedName>
        <fullName evidence="1">Globin</fullName>
    </recommendedName>
    <alternativeName>
        <fullName evidence="5">Myoglobin</fullName>
    </alternativeName>
</protein>
<keyword evidence="2 6" id="KW-0349">Heme</keyword>
<dbReference type="STRING" id="6526.A0A2C9JQG3"/>
<dbReference type="SUPFAM" id="SSF46458">
    <property type="entry name" value="Globin-like"/>
    <property type="match status" value="1"/>
</dbReference>
<dbReference type="VEuPathDB" id="VectorBase:BGLAX_038663"/>
<dbReference type="Gene3D" id="1.10.490.10">
    <property type="entry name" value="Globins"/>
    <property type="match status" value="1"/>
</dbReference>
<feature type="domain" description="Globin" evidence="8">
    <location>
        <begin position="27"/>
        <end position="176"/>
    </location>
</feature>
<keyword evidence="6" id="KW-0813">Transport</keyword>